<comment type="caution">
    <text evidence="2">The sequence shown here is derived from an EMBL/GenBank/DDBJ whole genome shotgun (WGS) entry which is preliminary data.</text>
</comment>
<reference evidence="2 3" key="1">
    <citation type="submission" date="2018-05" db="EMBL/GenBank/DDBJ databases">
        <title>The Hungate 1000. A catalogue of reference genomes from the rumen microbiome.</title>
        <authorList>
            <person name="Kelly W."/>
        </authorList>
    </citation>
    <scope>NUCLEOTIDE SEQUENCE [LARGE SCALE GENOMIC DNA]</scope>
    <source>
        <strain evidence="2 3">SAb67</strain>
    </source>
</reference>
<evidence type="ECO:0000313" key="3">
    <source>
        <dbReference type="Proteomes" id="UP000245720"/>
    </source>
</evidence>
<dbReference type="EMBL" id="QGDI01000007">
    <property type="protein sequence ID" value="PWJ12297.1"/>
    <property type="molecule type" value="Genomic_DNA"/>
</dbReference>
<keyword evidence="1" id="KW-1133">Transmembrane helix</keyword>
<accession>A0A315XXV0</accession>
<dbReference type="Proteomes" id="UP000245720">
    <property type="component" value="Unassembled WGS sequence"/>
</dbReference>
<evidence type="ECO:0000313" key="2">
    <source>
        <dbReference type="EMBL" id="PWJ12297.1"/>
    </source>
</evidence>
<feature type="transmembrane region" description="Helical" evidence="1">
    <location>
        <begin position="48"/>
        <end position="67"/>
    </location>
</feature>
<gene>
    <name evidence="2" type="ORF">IE37_01988</name>
</gene>
<protein>
    <recommendedName>
        <fullName evidence="4">Cxxc_20_cxxc protein</fullName>
    </recommendedName>
</protein>
<organism evidence="2 3">
    <name type="scientific">Ruminococcus flavefaciens</name>
    <dbReference type="NCBI Taxonomy" id="1265"/>
    <lineage>
        <taxon>Bacteria</taxon>
        <taxon>Bacillati</taxon>
        <taxon>Bacillota</taxon>
        <taxon>Clostridia</taxon>
        <taxon>Eubacteriales</taxon>
        <taxon>Oscillospiraceae</taxon>
        <taxon>Ruminococcus</taxon>
    </lineage>
</organism>
<keyword evidence="1" id="KW-0812">Transmembrane</keyword>
<evidence type="ECO:0000256" key="1">
    <source>
        <dbReference type="SAM" id="Phobius"/>
    </source>
</evidence>
<evidence type="ECO:0008006" key="4">
    <source>
        <dbReference type="Google" id="ProtNLM"/>
    </source>
</evidence>
<name>A0A315XXV0_RUMFL</name>
<sequence>MSSIYKCPCCGEKTFNPLSKAMAGTMKSKGKKCTKCGKRCVNGKGATAFAALYFTISFICIVIVFIHGQDSEWWYTHEVPIVLGLILNMLIVPRIVNGFFFKMMETVRIDAYDKEK</sequence>
<feature type="transmembrane region" description="Helical" evidence="1">
    <location>
        <begin position="79"/>
        <end position="101"/>
    </location>
</feature>
<keyword evidence="1" id="KW-0472">Membrane</keyword>
<dbReference type="RefSeq" id="WP_109726752.1">
    <property type="nucleotide sequence ID" value="NZ_CACVSX010000030.1"/>
</dbReference>
<dbReference type="OrthoDB" id="1822030at2"/>
<dbReference type="AlphaFoldDB" id="A0A315XXV0"/>
<proteinExistence type="predicted"/>